<protein>
    <submittedName>
        <fullName evidence="1">Uncharacterized protein</fullName>
    </submittedName>
</protein>
<dbReference type="EMBL" id="KY554771">
    <property type="protein sequence ID" value="ARM66699.1"/>
    <property type="molecule type" value="Genomic_DNA"/>
</dbReference>
<dbReference type="Proteomes" id="UP000223361">
    <property type="component" value="Segment"/>
</dbReference>
<proteinExistence type="predicted"/>
<accession>A0A1W6JKF3</accession>
<gene>
    <name evidence="1" type="ORF">AM4_040</name>
</gene>
<organism evidence="1 2">
    <name type="scientific">Lactococcus phage AM4</name>
    <dbReference type="NCBI Taxonomy" id="1965472"/>
    <lineage>
        <taxon>Viruses</taxon>
        <taxon>Duplodnaviria</taxon>
        <taxon>Heunggongvirae</taxon>
        <taxon>Uroviricota</taxon>
        <taxon>Caudoviricetes</taxon>
        <taxon>Audreyjarvisvirus</taxon>
        <taxon>Audreyjarvisvirus AM4</taxon>
    </lineage>
</organism>
<name>A0A1W6JKF3_9CAUD</name>
<evidence type="ECO:0000313" key="2">
    <source>
        <dbReference type="Proteomes" id="UP000223361"/>
    </source>
</evidence>
<reference evidence="1 2" key="1">
    <citation type="journal article" date="2017" name="Viruses">
        <title>Phage Biodiversity in Artisanal Cheese Wheys Reflects the Complexity of the Fermentation Process.</title>
        <authorList>
            <person name="Mahony J."/>
            <person name="Moscarelli A."/>
            <person name="Kelleher P."/>
            <person name="Lugli G.A."/>
            <person name="Ventura M."/>
            <person name="Settanni L."/>
            <person name="van Sinderen D."/>
        </authorList>
    </citation>
    <scope>NUCLEOTIDE SEQUENCE [LARGE SCALE GENOMIC DNA]</scope>
</reference>
<keyword evidence="2" id="KW-1185">Reference proteome</keyword>
<evidence type="ECO:0000313" key="1">
    <source>
        <dbReference type="EMBL" id="ARM66699.1"/>
    </source>
</evidence>
<sequence>MRQITQIVIMNPYFEKTYTTIIPLWFLRRVEQQSMREIGCVEVMAIDELSPQDAFLLRYSSDKCSAVELHELEITEDEYQKYFQRGFDKRQYGTDDTYYYDY</sequence>